<organism evidence="8 9">
    <name type="scientific">Nonomuraea rubra</name>
    <dbReference type="NCBI Taxonomy" id="46180"/>
    <lineage>
        <taxon>Bacteria</taxon>
        <taxon>Bacillati</taxon>
        <taxon>Actinomycetota</taxon>
        <taxon>Actinomycetes</taxon>
        <taxon>Streptosporangiales</taxon>
        <taxon>Streptosporangiaceae</taxon>
        <taxon>Nonomuraea</taxon>
    </lineage>
</organism>
<dbReference type="GO" id="GO:0008234">
    <property type="term" value="F:cysteine-type peptidase activity"/>
    <property type="evidence" value="ECO:0007669"/>
    <property type="project" value="UniProtKB-KW"/>
</dbReference>
<keyword evidence="9" id="KW-1185">Reference proteome</keyword>
<dbReference type="PROSITE" id="PS51935">
    <property type="entry name" value="NLPC_P60"/>
    <property type="match status" value="1"/>
</dbReference>
<dbReference type="PANTHER" id="PTHR47359:SF3">
    <property type="entry name" value="NLP_P60 DOMAIN-CONTAINING PROTEIN-RELATED"/>
    <property type="match status" value="1"/>
</dbReference>
<feature type="signal peptide" evidence="6">
    <location>
        <begin position="1"/>
        <end position="24"/>
    </location>
</feature>
<evidence type="ECO:0000256" key="3">
    <source>
        <dbReference type="ARBA" id="ARBA00022801"/>
    </source>
</evidence>
<evidence type="ECO:0000313" key="9">
    <source>
        <dbReference type="Proteomes" id="UP000565579"/>
    </source>
</evidence>
<dbReference type="GO" id="GO:0006508">
    <property type="term" value="P:proteolysis"/>
    <property type="evidence" value="ECO:0007669"/>
    <property type="project" value="UniProtKB-KW"/>
</dbReference>
<protein>
    <submittedName>
        <fullName evidence="8">Cell wall-associated NlpC family hydrolase</fullName>
    </submittedName>
</protein>
<gene>
    <name evidence="8" type="ORF">HD593_001837</name>
</gene>
<evidence type="ECO:0000256" key="6">
    <source>
        <dbReference type="SAM" id="SignalP"/>
    </source>
</evidence>
<accession>A0A7X0NP81</accession>
<dbReference type="Proteomes" id="UP000565579">
    <property type="component" value="Unassembled WGS sequence"/>
</dbReference>
<reference evidence="8 9" key="1">
    <citation type="submission" date="2020-08" db="EMBL/GenBank/DDBJ databases">
        <title>Sequencing the genomes of 1000 actinobacteria strains.</title>
        <authorList>
            <person name="Klenk H.-P."/>
        </authorList>
    </citation>
    <scope>NUCLEOTIDE SEQUENCE [LARGE SCALE GENOMIC DNA]</scope>
    <source>
        <strain evidence="8 9">DSM 43768</strain>
    </source>
</reference>
<dbReference type="AlphaFoldDB" id="A0A7X0NP81"/>
<dbReference type="SUPFAM" id="SSF54001">
    <property type="entry name" value="Cysteine proteinases"/>
    <property type="match status" value="1"/>
</dbReference>
<evidence type="ECO:0000313" key="8">
    <source>
        <dbReference type="EMBL" id="MBB6547042.1"/>
    </source>
</evidence>
<keyword evidence="2" id="KW-0645">Protease</keyword>
<comment type="caution">
    <text evidence="8">The sequence shown here is derived from an EMBL/GenBank/DDBJ whole genome shotgun (WGS) entry which is preliminary data.</text>
</comment>
<feature type="chain" id="PRO_5030953586" evidence="6">
    <location>
        <begin position="25"/>
        <end position="101"/>
    </location>
</feature>
<dbReference type="EMBL" id="JACHMI010000001">
    <property type="protein sequence ID" value="MBB6547042.1"/>
    <property type="molecule type" value="Genomic_DNA"/>
</dbReference>
<sequence>MNTIARQLCAELGGLSIAAGSARAAITVTAALAQQGIPYSWGGGEPAGPSYGIGRGANTSGFDCSGLTEYAWSKAGTRIGGTTYEQINSAPKDPTGTDPAG</sequence>
<comment type="similarity">
    <text evidence="1">Belongs to the peptidase C40 family.</text>
</comment>
<dbReference type="PANTHER" id="PTHR47359">
    <property type="entry name" value="PEPTIDOGLYCAN DL-ENDOPEPTIDASE CWLO"/>
    <property type="match status" value="1"/>
</dbReference>
<proteinExistence type="inferred from homology"/>
<dbReference type="InterPro" id="IPR051794">
    <property type="entry name" value="PG_Endopeptidase_C40"/>
</dbReference>
<evidence type="ECO:0000259" key="7">
    <source>
        <dbReference type="PROSITE" id="PS51935"/>
    </source>
</evidence>
<dbReference type="Gene3D" id="3.90.1720.10">
    <property type="entry name" value="endopeptidase domain like (from Nostoc punctiforme)"/>
    <property type="match status" value="1"/>
</dbReference>
<dbReference type="InterPro" id="IPR038765">
    <property type="entry name" value="Papain-like_cys_pep_sf"/>
</dbReference>
<keyword evidence="6" id="KW-0732">Signal</keyword>
<keyword evidence="4" id="KW-0788">Thiol protease</keyword>
<evidence type="ECO:0000256" key="5">
    <source>
        <dbReference type="SAM" id="MobiDB-lite"/>
    </source>
</evidence>
<evidence type="ECO:0000256" key="2">
    <source>
        <dbReference type="ARBA" id="ARBA00022670"/>
    </source>
</evidence>
<evidence type="ECO:0000256" key="4">
    <source>
        <dbReference type="ARBA" id="ARBA00022807"/>
    </source>
</evidence>
<dbReference type="RefSeq" id="WP_312903407.1">
    <property type="nucleotide sequence ID" value="NZ_BAAAXY010000190.1"/>
</dbReference>
<name>A0A7X0NP81_9ACTN</name>
<feature type="region of interest" description="Disordered" evidence="5">
    <location>
        <begin position="82"/>
        <end position="101"/>
    </location>
</feature>
<dbReference type="Pfam" id="PF00877">
    <property type="entry name" value="NLPC_P60"/>
    <property type="match status" value="1"/>
</dbReference>
<keyword evidence="3 8" id="KW-0378">Hydrolase</keyword>
<feature type="domain" description="NlpC/P60" evidence="7">
    <location>
        <begin position="21"/>
        <end position="101"/>
    </location>
</feature>
<evidence type="ECO:0000256" key="1">
    <source>
        <dbReference type="ARBA" id="ARBA00007074"/>
    </source>
</evidence>
<dbReference type="InterPro" id="IPR000064">
    <property type="entry name" value="NLP_P60_dom"/>
</dbReference>